<organism evidence="1 2">
    <name type="scientific">Herminiimonas glaciei</name>
    <dbReference type="NCBI Taxonomy" id="523788"/>
    <lineage>
        <taxon>Bacteria</taxon>
        <taxon>Pseudomonadati</taxon>
        <taxon>Pseudomonadota</taxon>
        <taxon>Betaproteobacteria</taxon>
        <taxon>Burkholderiales</taxon>
        <taxon>Oxalobacteraceae</taxon>
        <taxon>Herminiimonas</taxon>
    </lineage>
</organism>
<dbReference type="RefSeq" id="WP_124574113.1">
    <property type="nucleotide sequence ID" value="NZ_JBHTBU010000001.1"/>
</dbReference>
<accession>A0ABW2I8T0</accession>
<reference evidence="2" key="1">
    <citation type="journal article" date="2019" name="Int. J. Syst. Evol. Microbiol.">
        <title>The Global Catalogue of Microorganisms (GCM) 10K type strain sequencing project: providing services to taxonomists for standard genome sequencing and annotation.</title>
        <authorList>
            <consortium name="The Broad Institute Genomics Platform"/>
            <consortium name="The Broad Institute Genome Sequencing Center for Infectious Disease"/>
            <person name="Wu L."/>
            <person name="Ma J."/>
        </authorList>
    </citation>
    <scope>NUCLEOTIDE SEQUENCE [LARGE SCALE GENOMIC DNA]</scope>
    <source>
        <strain evidence="2">KACC 12508</strain>
    </source>
</reference>
<dbReference type="EMBL" id="JBHTBU010000001">
    <property type="protein sequence ID" value="MFC7287408.1"/>
    <property type="molecule type" value="Genomic_DNA"/>
</dbReference>
<keyword evidence="2" id="KW-1185">Reference proteome</keyword>
<evidence type="ECO:0000313" key="1">
    <source>
        <dbReference type="EMBL" id="MFC7287408.1"/>
    </source>
</evidence>
<gene>
    <name evidence="1" type="ORF">ACFQPC_05095</name>
</gene>
<sequence>MGTMKINWNEESRLTWPDGSLAPYESSKMIVRKIIMLNHVDINELKKLIEIDPKLTSAYDIANLSCSGWINFDKLAQLLNAKKHEVLNGFVDQIVPINGQQFLTRYCPQCWKHKYHCSLFDLPILRQCPWHRCDLTSGCNRCVTRASLNAICKSQSPSSCSRCSREFLGFEEVMSSKQMPPDLLTQISECCDSFAAWIHVLNEKLGDSSMLLKELFDGADLDANDGKRWLLGLAIAVAGPPPEGWEFFFEPIAADLVRLEGVIDETPIYNESCNRQHLLQSDIGHCYRSLRRHIANAYVHNHKDCLKELLGLDCYEANALNGVLVCPVALAFLTWRMSIENVVLDQLKDKRDANTQLSFMGPYPAFRLSNRDLLRWSYFSFFCIWHQINERCGRNRFRIERINLNRDGHVLWKCNFPSKKQDAFQNKSRQRVGQCHAVFPSSDRLVKAAAGKCDERRRAGELMLDYQTYNNYAMFASWTGKNRKLGERRFTISKTKFFRNQGHYDYLYV</sequence>
<comment type="caution">
    <text evidence="1">The sequence shown here is derived from an EMBL/GenBank/DDBJ whole genome shotgun (WGS) entry which is preliminary data.</text>
</comment>
<dbReference type="Proteomes" id="UP001596542">
    <property type="component" value="Unassembled WGS sequence"/>
</dbReference>
<evidence type="ECO:0008006" key="3">
    <source>
        <dbReference type="Google" id="ProtNLM"/>
    </source>
</evidence>
<proteinExistence type="predicted"/>
<protein>
    <recommendedName>
        <fullName evidence="3">TniQ protein</fullName>
    </recommendedName>
</protein>
<evidence type="ECO:0000313" key="2">
    <source>
        <dbReference type="Proteomes" id="UP001596542"/>
    </source>
</evidence>
<name>A0ABW2I8T0_9BURK</name>